<gene>
    <name evidence="2" type="ORF">CL176_02415</name>
</gene>
<dbReference type="OrthoDB" id="9760067at2"/>
<dbReference type="Proteomes" id="UP000263232">
    <property type="component" value="Chromosome"/>
</dbReference>
<dbReference type="RefSeq" id="WP_118989893.1">
    <property type="nucleotide sequence ID" value="NZ_CP023434.1"/>
</dbReference>
<sequence length="78" mass="9018">MSQKHLFAKSYTGAKTGRVIITILETAKANRFDPWRYMNYLLTHLPNEFCLIGADLSKYLSWSHTVQQVCADQIKKLL</sequence>
<dbReference type="EMBL" id="CP023434">
    <property type="protein sequence ID" value="AXY24970.1"/>
    <property type="molecule type" value="Genomic_DNA"/>
</dbReference>
<dbReference type="KEGG" id="abae:CL176_02415"/>
<dbReference type="Pfam" id="PF13817">
    <property type="entry name" value="DDE_Tnp_IS66_C"/>
    <property type="match status" value="1"/>
</dbReference>
<dbReference type="InterPro" id="IPR039552">
    <property type="entry name" value="IS66_C"/>
</dbReference>
<protein>
    <recommendedName>
        <fullName evidence="1">Transposase IS66 C-terminal domain-containing protein</fullName>
    </recommendedName>
</protein>
<name>A0A347WIR3_9LACT</name>
<reference evidence="2 3" key="1">
    <citation type="submission" date="2017-09" db="EMBL/GenBank/DDBJ databases">
        <title>Complete genome sequence of Oxytococcus suis strain ZY16052.</title>
        <authorList>
            <person name="Li F."/>
        </authorList>
    </citation>
    <scope>NUCLEOTIDE SEQUENCE [LARGE SCALE GENOMIC DNA]</scope>
    <source>
        <strain evidence="2 3">ZY16052</strain>
    </source>
</reference>
<evidence type="ECO:0000313" key="3">
    <source>
        <dbReference type="Proteomes" id="UP000263232"/>
    </source>
</evidence>
<evidence type="ECO:0000259" key="1">
    <source>
        <dbReference type="Pfam" id="PF13817"/>
    </source>
</evidence>
<evidence type="ECO:0000313" key="2">
    <source>
        <dbReference type="EMBL" id="AXY24970.1"/>
    </source>
</evidence>
<accession>A0A347WIR3</accession>
<keyword evidence="3" id="KW-1185">Reference proteome</keyword>
<dbReference type="AlphaFoldDB" id="A0A347WIR3"/>
<feature type="domain" description="Transposase IS66 C-terminal" evidence="1">
    <location>
        <begin position="22"/>
        <end position="47"/>
    </location>
</feature>
<organism evidence="2 3">
    <name type="scientific">Suicoccus acidiformans</name>
    <dbReference type="NCBI Taxonomy" id="2036206"/>
    <lineage>
        <taxon>Bacteria</taxon>
        <taxon>Bacillati</taxon>
        <taxon>Bacillota</taxon>
        <taxon>Bacilli</taxon>
        <taxon>Lactobacillales</taxon>
        <taxon>Aerococcaceae</taxon>
        <taxon>Suicoccus</taxon>
    </lineage>
</organism>
<proteinExistence type="predicted"/>